<keyword evidence="3" id="KW-1185">Reference proteome</keyword>
<dbReference type="AlphaFoldDB" id="A0A9N9DBT7"/>
<evidence type="ECO:0000313" key="3">
    <source>
        <dbReference type="Proteomes" id="UP000789508"/>
    </source>
</evidence>
<feature type="region of interest" description="Disordered" evidence="1">
    <location>
        <begin position="110"/>
        <end position="131"/>
    </location>
</feature>
<name>A0A9N9DBT7_9GLOM</name>
<sequence>FFTENLSRDPEMIINSLYLSYPKFFKNFNETLSPDHFQDIHRISESFVHYSTLMGSTHYERKNEIWPTAMDMVIRTFLNRHSMPLPAASSYPMTYNPPNKDIEFRQGLSSKMQQSSIKSARIGGMKRKSYN</sequence>
<protein>
    <submittedName>
        <fullName evidence="2">12974_t:CDS:1</fullName>
    </submittedName>
</protein>
<organism evidence="2 3">
    <name type="scientific">Ambispora leptoticha</name>
    <dbReference type="NCBI Taxonomy" id="144679"/>
    <lineage>
        <taxon>Eukaryota</taxon>
        <taxon>Fungi</taxon>
        <taxon>Fungi incertae sedis</taxon>
        <taxon>Mucoromycota</taxon>
        <taxon>Glomeromycotina</taxon>
        <taxon>Glomeromycetes</taxon>
        <taxon>Archaeosporales</taxon>
        <taxon>Ambisporaceae</taxon>
        <taxon>Ambispora</taxon>
    </lineage>
</organism>
<reference evidence="2" key="1">
    <citation type="submission" date="2021-06" db="EMBL/GenBank/DDBJ databases">
        <authorList>
            <person name="Kallberg Y."/>
            <person name="Tangrot J."/>
            <person name="Rosling A."/>
        </authorList>
    </citation>
    <scope>NUCLEOTIDE SEQUENCE</scope>
    <source>
        <strain evidence="2">FL130A</strain>
    </source>
</reference>
<evidence type="ECO:0000256" key="1">
    <source>
        <dbReference type="SAM" id="MobiDB-lite"/>
    </source>
</evidence>
<dbReference type="EMBL" id="CAJVPS010007177">
    <property type="protein sequence ID" value="CAG8632527.1"/>
    <property type="molecule type" value="Genomic_DNA"/>
</dbReference>
<evidence type="ECO:0000313" key="2">
    <source>
        <dbReference type="EMBL" id="CAG8632527.1"/>
    </source>
</evidence>
<comment type="caution">
    <text evidence="2">The sequence shown here is derived from an EMBL/GenBank/DDBJ whole genome shotgun (WGS) entry which is preliminary data.</text>
</comment>
<dbReference type="Proteomes" id="UP000789508">
    <property type="component" value="Unassembled WGS sequence"/>
</dbReference>
<accession>A0A9N9DBT7</accession>
<feature type="non-terminal residue" evidence="2">
    <location>
        <position position="131"/>
    </location>
</feature>
<gene>
    <name evidence="2" type="ORF">ALEPTO_LOCUS9415</name>
</gene>
<proteinExistence type="predicted"/>